<keyword evidence="6" id="KW-0521">NADP</keyword>
<evidence type="ECO:0000313" key="13">
    <source>
        <dbReference type="Proteomes" id="UP001358417"/>
    </source>
</evidence>
<accession>A0AAV9NA68</accession>
<sequence length="248" mass="26833">MTLKTLGAKKAAELDQELMSEDGGFSIDQLMELAGLSVAQAVYKVHPPPTNSQSKPKILIAAGPGNNGGDGLVAARHLHHFGYTPVVYYPKPTNQPIFTGLQKQLHKLSIPFLTTPESFTSELQSADLVVDALFGFSFKPPVRAPFDSVLADIIQAKKPVLAVDIPSSWDVEGGPPGEGLVGHEFMPEFLISLTAAKPSVRWFKGERHFIGGRFLSKAIADKYGLDVPDYRGVDQIAEVEVGVKVEKL</sequence>
<feature type="binding site" evidence="10">
    <location>
        <begin position="135"/>
        <end position="141"/>
    </location>
    <ligand>
        <name>(6S)-NADPHX</name>
        <dbReference type="ChEBI" id="CHEBI:64076"/>
    </ligand>
</feature>
<dbReference type="PANTHER" id="PTHR13232">
    <property type="entry name" value="NAD(P)H-HYDRATE EPIMERASE"/>
    <property type="match status" value="1"/>
</dbReference>
<dbReference type="Pfam" id="PF03853">
    <property type="entry name" value="YjeF_N"/>
    <property type="match status" value="1"/>
</dbReference>
<dbReference type="InterPro" id="IPR032976">
    <property type="entry name" value="YJEFN_prot_NAXE-like"/>
</dbReference>
<keyword evidence="9 10" id="KW-0413">Isomerase</keyword>
<evidence type="ECO:0000256" key="3">
    <source>
        <dbReference type="ARBA" id="ARBA00012228"/>
    </source>
</evidence>
<keyword evidence="10" id="KW-0963">Cytoplasm</keyword>
<evidence type="ECO:0000256" key="9">
    <source>
        <dbReference type="ARBA" id="ARBA00023235"/>
    </source>
</evidence>
<feature type="binding site" evidence="10">
    <location>
        <position position="167"/>
    </location>
    <ligand>
        <name>K(+)</name>
        <dbReference type="ChEBI" id="CHEBI:29103"/>
    </ligand>
</feature>
<evidence type="ECO:0000256" key="6">
    <source>
        <dbReference type="ARBA" id="ARBA00022857"/>
    </source>
</evidence>
<comment type="cofactor">
    <cofactor evidence="10">
        <name>K(+)</name>
        <dbReference type="ChEBI" id="CHEBI:29103"/>
    </cofactor>
    <text evidence="10">Binds 1 potassium ion per subunit.</text>
</comment>
<dbReference type="GeneID" id="89971057"/>
<comment type="subcellular location">
    <subcellularLocation>
        <location evidence="10">Cytoplasm</location>
    </subcellularLocation>
    <subcellularLocation>
        <location evidence="10">Mitochondrion</location>
    </subcellularLocation>
</comment>
<comment type="catalytic activity">
    <reaction evidence="2 10">
        <text>(6R)-NADPHX = (6S)-NADPHX</text>
        <dbReference type="Rhea" id="RHEA:32227"/>
        <dbReference type="ChEBI" id="CHEBI:64076"/>
        <dbReference type="ChEBI" id="CHEBI:64077"/>
        <dbReference type="EC" id="5.1.99.6"/>
    </reaction>
</comment>
<dbReference type="SUPFAM" id="SSF64153">
    <property type="entry name" value="YjeF N-terminal domain-like"/>
    <property type="match status" value="1"/>
</dbReference>
<keyword evidence="5 10" id="KW-0547">Nucleotide-binding</keyword>
<comment type="catalytic activity">
    <reaction evidence="1 10">
        <text>(6R)-NADHX = (6S)-NADHX</text>
        <dbReference type="Rhea" id="RHEA:32215"/>
        <dbReference type="ChEBI" id="CHEBI:64074"/>
        <dbReference type="ChEBI" id="CHEBI:64075"/>
        <dbReference type="EC" id="5.1.99.6"/>
    </reaction>
</comment>
<dbReference type="Proteomes" id="UP001358417">
    <property type="component" value="Unassembled WGS sequence"/>
</dbReference>
<evidence type="ECO:0000259" key="11">
    <source>
        <dbReference type="PROSITE" id="PS51385"/>
    </source>
</evidence>
<name>A0AAV9NA68_9EURO</name>
<dbReference type="AlphaFoldDB" id="A0AAV9NA68"/>
<dbReference type="NCBIfam" id="TIGR00197">
    <property type="entry name" value="yjeF_nterm"/>
    <property type="match status" value="1"/>
</dbReference>
<feature type="binding site" evidence="10">
    <location>
        <begin position="66"/>
        <end position="70"/>
    </location>
    <ligand>
        <name>(6S)-NADPHX</name>
        <dbReference type="ChEBI" id="CHEBI:64076"/>
    </ligand>
</feature>
<keyword evidence="7 10" id="KW-0630">Potassium</keyword>
<feature type="domain" description="YjeF N-terminal" evidence="11">
    <location>
        <begin position="11"/>
        <end position="227"/>
    </location>
</feature>
<proteinExistence type="inferred from homology"/>
<keyword evidence="8 10" id="KW-0520">NAD</keyword>
<reference evidence="12 13" key="1">
    <citation type="submission" date="2023-08" db="EMBL/GenBank/DDBJ databases">
        <title>Black Yeasts Isolated from many extreme environments.</title>
        <authorList>
            <person name="Coleine C."/>
            <person name="Stajich J.E."/>
            <person name="Selbmann L."/>
        </authorList>
    </citation>
    <scope>NUCLEOTIDE SEQUENCE [LARGE SCALE GENOMIC DNA]</scope>
    <source>
        <strain evidence="12 13">CCFEE 5792</strain>
    </source>
</reference>
<evidence type="ECO:0000256" key="5">
    <source>
        <dbReference type="ARBA" id="ARBA00022741"/>
    </source>
</evidence>
<dbReference type="RefSeq" id="XP_064706068.1">
    <property type="nucleotide sequence ID" value="XM_064846458.1"/>
</dbReference>
<comment type="caution">
    <text evidence="10">Lacks conserved residue(s) required for the propagation of feature annotation.</text>
</comment>
<dbReference type="EC" id="5.1.99.6" evidence="3 10"/>
<dbReference type="EMBL" id="JAVRRD010000014">
    <property type="protein sequence ID" value="KAK5052054.1"/>
    <property type="molecule type" value="Genomic_DNA"/>
</dbReference>
<dbReference type="PANTHER" id="PTHR13232:SF10">
    <property type="entry name" value="NAD(P)H-HYDRATE EPIMERASE"/>
    <property type="match status" value="1"/>
</dbReference>
<keyword evidence="4 10" id="KW-0479">Metal-binding</keyword>
<dbReference type="GO" id="GO:0000166">
    <property type="term" value="F:nucleotide binding"/>
    <property type="evidence" value="ECO:0007669"/>
    <property type="project" value="UniProtKB-KW"/>
</dbReference>
<dbReference type="Gene3D" id="3.40.50.10260">
    <property type="entry name" value="YjeF N-terminal domain"/>
    <property type="match status" value="1"/>
</dbReference>
<evidence type="ECO:0000313" key="12">
    <source>
        <dbReference type="EMBL" id="KAK5052054.1"/>
    </source>
</evidence>
<dbReference type="GO" id="GO:0052856">
    <property type="term" value="F:NAD(P)HX epimerase activity"/>
    <property type="evidence" value="ECO:0007669"/>
    <property type="project" value="UniProtKB-UniRule"/>
</dbReference>
<protein>
    <recommendedName>
        <fullName evidence="3 10">NAD(P)H-hydrate epimerase</fullName>
        <ecNumber evidence="3 10">5.1.99.6</ecNumber>
    </recommendedName>
    <alternativeName>
        <fullName evidence="10">NAD(P)HX epimerase</fullName>
    </alternativeName>
</protein>
<gene>
    <name evidence="12" type="ORF">LTR84_002858</name>
</gene>
<feature type="binding site" evidence="10">
    <location>
        <position position="164"/>
    </location>
    <ligand>
        <name>(6S)-NADPHX</name>
        <dbReference type="ChEBI" id="CHEBI:64076"/>
    </ligand>
</feature>
<evidence type="ECO:0000256" key="1">
    <source>
        <dbReference type="ARBA" id="ARBA00000013"/>
    </source>
</evidence>
<dbReference type="HAMAP" id="MF_01966">
    <property type="entry name" value="NADHX_epimerase"/>
    <property type="match status" value="1"/>
</dbReference>
<organism evidence="12 13">
    <name type="scientific">Exophiala bonariae</name>
    <dbReference type="NCBI Taxonomy" id="1690606"/>
    <lineage>
        <taxon>Eukaryota</taxon>
        <taxon>Fungi</taxon>
        <taxon>Dikarya</taxon>
        <taxon>Ascomycota</taxon>
        <taxon>Pezizomycotina</taxon>
        <taxon>Eurotiomycetes</taxon>
        <taxon>Chaetothyriomycetidae</taxon>
        <taxon>Chaetothyriales</taxon>
        <taxon>Herpotrichiellaceae</taxon>
        <taxon>Exophiala</taxon>
    </lineage>
</organism>
<dbReference type="PROSITE" id="PS51385">
    <property type="entry name" value="YJEF_N"/>
    <property type="match status" value="1"/>
</dbReference>
<evidence type="ECO:0000256" key="7">
    <source>
        <dbReference type="ARBA" id="ARBA00022958"/>
    </source>
</evidence>
<keyword evidence="13" id="KW-1185">Reference proteome</keyword>
<feature type="binding site" evidence="10">
    <location>
        <position position="131"/>
    </location>
    <ligand>
        <name>K(+)</name>
        <dbReference type="ChEBI" id="CHEBI:29103"/>
    </ligand>
</feature>
<dbReference type="FunFam" id="3.40.50.10260:FF:000005">
    <property type="entry name" value="NAD(P)H-hydrate epimerase"/>
    <property type="match status" value="1"/>
</dbReference>
<keyword evidence="10" id="KW-0496">Mitochondrion</keyword>
<dbReference type="InterPro" id="IPR004443">
    <property type="entry name" value="YjeF_N_dom"/>
</dbReference>
<evidence type="ECO:0000256" key="8">
    <source>
        <dbReference type="ARBA" id="ARBA00023027"/>
    </source>
</evidence>
<evidence type="ECO:0000256" key="2">
    <source>
        <dbReference type="ARBA" id="ARBA00000909"/>
    </source>
</evidence>
<comment type="function">
    <text evidence="10">Catalyzes the epimerization of the S- and R-forms of NAD(P)HX, a damaged form of NAD(P)H that is a result of enzymatic or heat-dependent hydration. This is a prerequisite for the S-specific NAD(P)H-hydrate dehydratase to allow the repair of both epimers of NAD(P)HX.</text>
</comment>
<dbReference type="GO" id="GO:0005739">
    <property type="term" value="C:mitochondrion"/>
    <property type="evidence" value="ECO:0007669"/>
    <property type="project" value="UniProtKB-SubCell"/>
</dbReference>
<feature type="binding site" evidence="10">
    <location>
        <position position="67"/>
    </location>
    <ligand>
        <name>K(+)</name>
        <dbReference type="ChEBI" id="CHEBI:29103"/>
    </ligand>
</feature>
<comment type="similarity">
    <text evidence="10">Belongs to the NnrE/AIBP family.</text>
</comment>
<dbReference type="GO" id="GO:0046872">
    <property type="term" value="F:metal ion binding"/>
    <property type="evidence" value="ECO:0007669"/>
    <property type="project" value="UniProtKB-KW"/>
</dbReference>
<comment type="caution">
    <text evidence="12">The sequence shown here is derived from an EMBL/GenBank/DDBJ whole genome shotgun (WGS) entry which is preliminary data.</text>
</comment>
<evidence type="ECO:0000256" key="4">
    <source>
        <dbReference type="ARBA" id="ARBA00022723"/>
    </source>
</evidence>
<dbReference type="InterPro" id="IPR036652">
    <property type="entry name" value="YjeF_N_dom_sf"/>
</dbReference>
<evidence type="ECO:0000256" key="10">
    <source>
        <dbReference type="HAMAP-Rule" id="MF_03159"/>
    </source>
</evidence>